<dbReference type="RefSeq" id="WP_090535101.1">
    <property type="nucleotide sequence ID" value="NZ_FNRQ01000005.1"/>
</dbReference>
<dbReference type="GO" id="GO:0005886">
    <property type="term" value="C:plasma membrane"/>
    <property type="evidence" value="ECO:0007669"/>
    <property type="project" value="UniProtKB-SubCell"/>
</dbReference>
<reference evidence="8" key="1">
    <citation type="submission" date="2016-10" db="EMBL/GenBank/DDBJ databases">
        <authorList>
            <person name="Varghese N."/>
            <person name="Submissions S."/>
        </authorList>
    </citation>
    <scope>NUCLEOTIDE SEQUENCE [LARGE SCALE GENOMIC DNA]</scope>
    <source>
        <strain evidence="8">LMG 24000</strain>
    </source>
</reference>
<keyword evidence="5" id="KW-0472">Membrane</keyword>
<dbReference type="InterPro" id="IPR051211">
    <property type="entry name" value="PG_lysyltransferase"/>
</dbReference>
<dbReference type="PANTHER" id="PTHR34697:SF2">
    <property type="entry name" value="PHOSPHATIDYLGLYCEROL LYSYLTRANSFERASE"/>
    <property type="match status" value="1"/>
</dbReference>
<dbReference type="InterPro" id="IPR024320">
    <property type="entry name" value="LPG_synthase_C"/>
</dbReference>
<keyword evidence="3" id="KW-0812">Transmembrane</keyword>
<evidence type="ECO:0000256" key="5">
    <source>
        <dbReference type="ARBA" id="ARBA00023136"/>
    </source>
</evidence>
<dbReference type="AlphaFoldDB" id="A0A1H4FZA7"/>
<evidence type="ECO:0000256" key="4">
    <source>
        <dbReference type="ARBA" id="ARBA00022989"/>
    </source>
</evidence>
<dbReference type="Pfam" id="PF09924">
    <property type="entry name" value="LPG_synthase_C"/>
    <property type="match status" value="1"/>
</dbReference>
<name>A0A1H4FZA7_9BURK</name>
<dbReference type="Proteomes" id="UP000198638">
    <property type="component" value="Unassembled WGS sequence"/>
</dbReference>
<dbReference type="OrthoDB" id="145485at2"/>
<dbReference type="EMBL" id="FNRQ01000005">
    <property type="protein sequence ID" value="SEB02679.1"/>
    <property type="molecule type" value="Genomic_DNA"/>
</dbReference>
<dbReference type="SUPFAM" id="SSF55729">
    <property type="entry name" value="Acyl-CoA N-acyltransferases (Nat)"/>
    <property type="match status" value="1"/>
</dbReference>
<keyword evidence="2" id="KW-1003">Cell membrane</keyword>
<keyword evidence="4" id="KW-1133">Transmembrane helix</keyword>
<gene>
    <name evidence="7" type="ORF">SAMN05192564_105199</name>
</gene>
<evidence type="ECO:0000256" key="2">
    <source>
        <dbReference type="ARBA" id="ARBA00022475"/>
    </source>
</evidence>
<dbReference type="PANTHER" id="PTHR34697">
    <property type="entry name" value="PHOSPHATIDYLGLYCEROL LYSYLTRANSFERASE"/>
    <property type="match status" value="1"/>
</dbReference>
<dbReference type="STRING" id="83784.SAMN05192564_105199"/>
<feature type="domain" description="Phosphatidylglycerol lysyltransferase C-terminal" evidence="6">
    <location>
        <begin position="22"/>
        <end position="326"/>
    </location>
</feature>
<comment type="subcellular location">
    <subcellularLocation>
        <location evidence="1">Cell membrane</location>
        <topology evidence="1">Multi-pass membrane protein</topology>
    </subcellularLocation>
</comment>
<sequence>MQHNVPAEVLDVRASNDPVDVLRRHADHPSALLAVNQETLRFRAPNIDGLIAYRPAGRHHLVMVAGITAAPRQRAALLDQFLDWARRERRKVVAVQMLRDDAVLFASRGFRVNQIGASYSVSLDRFRISGTPFIKLRNKISRARRSHVCVLELGADVPVTPEIRDAIAAIDREWIKDKGAKELAFLIGEVGVLDRLDRSVKRLFVAMQNDVTVAYVLYTASFGRHMGWMHDLTRRKPDATTGVMELINITAIERFKAEGAGMLNFGFTPLTSLADEHEIVGAHSRATAWTFRQLARHGSFIYPAEAQLQYKLKWAPDLIQPEYIAFQNGATASGLWQFLRLTRAI</sequence>
<evidence type="ECO:0000256" key="3">
    <source>
        <dbReference type="ARBA" id="ARBA00022692"/>
    </source>
</evidence>
<evidence type="ECO:0000313" key="7">
    <source>
        <dbReference type="EMBL" id="SEB02679.1"/>
    </source>
</evidence>
<evidence type="ECO:0000256" key="1">
    <source>
        <dbReference type="ARBA" id="ARBA00004651"/>
    </source>
</evidence>
<evidence type="ECO:0000259" key="6">
    <source>
        <dbReference type="Pfam" id="PF09924"/>
    </source>
</evidence>
<accession>A0A1H4FZA7</accession>
<proteinExistence type="predicted"/>
<organism evidence="7 8">
    <name type="scientific">Paraburkholderia sartisoli</name>
    <dbReference type="NCBI Taxonomy" id="83784"/>
    <lineage>
        <taxon>Bacteria</taxon>
        <taxon>Pseudomonadati</taxon>
        <taxon>Pseudomonadota</taxon>
        <taxon>Betaproteobacteria</taxon>
        <taxon>Burkholderiales</taxon>
        <taxon>Burkholderiaceae</taxon>
        <taxon>Paraburkholderia</taxon>
    </lineage>
</organism>
<protein>
    <submittedName>
        <fullName evidence="7">Uncharacterized conserved protein</fullName>
    </submittedName>
</protein>
<dbReference type="GO" id="GO:0016755">
    <property type="term" value="F:aminoacyltransferase activity"/>
    <property type="evidence" value="ECO:0007669"/>
    <property type="project" value="TreeGrafter"/>
</dbReference>
<keyword evidence="8" id="KW-1185">Reference proteome</keyword>
<dbReference type="InterPro" id="IPR016181">
    <property type="entry name" value="Acyl_CoA_acyltransferase"/>
</dbReference>
<evidence type="ECO:0000313" key="8">
    <source>
        <dbReference type="Proteomes" id="UP000198638"/>
    </source>
</evidence>
<dbReference type="GO" id="GO:0055091">
    <property type="term" value="P:phospholipid homeostasis"/>
    <property type="evidence" value="ECO:0007669"/>
    <property type="project" value="TreeGrafter"/>
</dbReference>